<protein>
    <submittedName>
        <fullName evidence="2">14571_t:CDS:1</fullName>
    </submittedName>
</protein>
<evidence type="ECO:0000313" key="2">
    <source>
        <dbReference type="EMBL" id="CAG8763341.1"/>
    </source>
</evidence>
<dbReference type="EMBL" id="CAJVPQ010023686">
    <property type="protein sequence ID" value="CAG8763341.1"/>
    <property type="molecule type" value="Genomic_DNA"/>
</dbReference>
<feature type="non-terminal residue" evidence="2">
    <location>
        <position position="1"/>
    </location>
</feature>
<name>A0A9N9J7S6_9GLOM</name>
<sequence>VTSERRSSDNPSKKISKVVGSYMKSRPTTPSTAEPHTTSRPVTPTLPSFSQSANVINVTINYAGTDSKGIDSDE</sequence>
<organism evidence="2 3">
    <name type="scientific">Funneliformis caledonium</name>
    <dbReference type="NCBI Taxonomy" id="1117310"/>
    <lineage>
        <taxon>Eukaryota</taxon>
        <taxon>Fungi</taxon>
        <taxon>Fungi incertae sedis</taxon>
        <taxon>Mucoromycota</taxon>
        <taxon>Glomeromycotina</taxon>
        <taxon>Glomeromycetes</taxon>
        <taxon>Glomerales</taxon>
        <taxon>Glomeraceae</taxon>
        <taxon>Funneliformis</taxon>
    </lineage>
</organism>
<feature type="region of interest" description="Disordered" evidence="1">
    <location>
        <begin position="1"/>
        <end position="49"/>
    </location>
</feature>
<dbReference type="OrthoDB" id="2331161at2759"/>
<feature type="compositionally biased region" description="Polar residues" evidence="1">
    <location>
        <begin position="26"/>
        <end position="49"/>
    </location>
</feature>
<dbReference type="AlphaFoldDB" id="A0A9N9J7S6"/>
<keyword evidence="3" id="KW-1185">Reference proteome</keyword>
<comment type="caution">
    <text evidence="2">The sequence shown here is derived from an EMBL/GenBank/DDBJ whole genome shotgun (WGS) entry which is preliminary data.</text>
</comment>
<evidence type="ECO:0000256" key="1">
    <source>
        <dbReference type="SAM" id="MobiDB-lite"/>
    </source>
</evidence>
<dbReference type="Proteomes" id="UP000789570">
    <property type="component" value="Unassembled WGS sequence"/>
</dbReference>
<proteinExistence type="predicted"/>
<evidence type="ECO:0000313" key="3">
    <source>
        <dbReference type="Proteomes" id="UP000789570"/>
    </source>
</evidence>
<reference evidence="2" key="1">
    <citation type="submission" date="2021-06" db="EMBL/GenBank/DDBJ databases">
        <authorList>
            <person name="Kallberg Y."/>
            <person name="Tangrot J."/>
            <person name="Rosling A."/>
        </authorList>
    </citation>
    <scope>NUCLEOTIDE SEQUENCE</scope>
    <source>
        <strain evidence="2">UK204</strain>
    </source>
</reference>
<feature type="compositionally biased region" description="Basic and acidic residues" evidence="1">
    <location>
        <begin position="1"/>
        <end position="12"/>
    </location>
</feature>
<gene>
    <name evidence="2" type="ORF">FCALED_LOCUS17068</name>
</gene>
<accession>A0A9N9J7S6</accession>